<comment type="caution">
    <text evidence="2">The sequence shown here is derived from an EMBL/GenBank/DDBJ whole genome shotgun (WGS) entry which is preliminary data.</text>
</comment>
<dbReference type="PANTHER" id="PTHR33939:SF1">
    <property type="entry name" value="DUF4371 DOMAIN-CONTAINING PROTEIN"/>
    <property type="match status" value="1"/>
</dbReference>
<evidence type="ECO:0000313" key="2">
    <source>
        <dbReference type="EMBL" id="KAL0869344.1"/>
    </source>
</evidence>
<feature type="domain" description="Tc1-like transposase DDE" evidence="1">
    <location>
        <begin position="180"/>
        <end position="371"/>
    </location>
</feature>
<dbReference type="EMBL" id="JBEUOH010000020">
    <property type="protein sequence ID" value="KAL0869344.1"/>
    <property type="molecule type" value="Genomic_DNA"/>
</dbReference>
<name>A0ABR3HFZ8_LOXSC</name>
<dbReference type="Proteomes" id="UP001549920">
    <property type="component" value="Unassembled WGS sequence"/>
</dbReference>
<protein>
    <recommendedName>
        <fullName evidence="1">Tc1-like transposase DDE domain-containing protein</fullName>
    </recommendedName>
</protein>
<organism evidence="2 3">
    <name type="scientific">Loxostege sticticalis</name>
    <name type="common">Beet webworm moth</name>
    <dbReference type="NCBI Taxonomy" id="481309"/>
    <lineage>
        <taxon>Eukaryota</taxon>
        <taxon>Metazoa</taxon>
        <taxon>Ecdysozoa</taxon>
        <taxon>Arthropoda</taxon>
        <taxon>Hexapoda</taxon>
        <taxon>Insecta</taxon>
        <taxon>Pterygota</taxon>
        <taxon>Neoptera</taxon>
        <taxon>Endopterygota</taxon>
        <taxon>Lepidoptera</taxon>
        <taxon>Glossata</taxon>
        <taxon>Ditrysia</taxon>
        <taxon>Pyraloidea</taxon>
        <taxon>Crambidae</taxon>
        <taxon>Pyraustinae</taxon>
        <taxon>Loxostege</taxon>
    </lineage>
</organism>
<reference evidence="2 3" key="1">
    <citation type="submission" date="2024-06" db="EMBL/GenBank/DDBJ databases">
        <title>A chromosome-level genome assembly of beet webworm, Loxostege sticticalis.</title>
        <authorList>
            <person name="Zhang Y."/>
        </authorList>
    </citation>
    <scope>NUCLEOTIDE SEQUENCE [LARGE SCALE GENOMIC DNA]</scope>
    <source>
        <strain evidence="2">AQ026</strain>
        <tissue evidence="2">Whole body</tissue>
    </source>
</reference>
<sequence length="446" mass="51166">MSNRKRGKTLNSQSRELIIKLHNYFEREYQNGGPLIPINRVQDRVADALGISRQTVSKINKEKFGPSGSEENKLRTPRKKWRKTSTMLDIDNFDSDAIRNHVYGYYTRNEYPTRAKLLVSLKEAGLFNGGKTTLSALMKKIGFQYCATNKRKILMERGDIQLKRYDFLREAKKITDWNNVVFLDETWLNANHTLSRTWTDNTRASSSKAPMGKGSRLIICHAGSAGNGFVENGLLSFQSKNTTDYHEEMNAAVFKDWFTTQLLPSLSEPSIIIMDNAPYHSVQVDKAPASNEKKSVHVAWLERHGIEANMEMMKPELEKLVKKNKEEKIRYEIDELAQANGHQVLRLPPYHCQYNAIELIWAQIKGYAARHNTAPPFGINKIKTLLNEACDRVTKEDWEKVVEKTRNLIISDFDRDIRIDNIIDNEVIVYLTDDNSDSDSSDDESA</sequence>
<keyword evidence="3" id="KW-1185">Reference proteome</keyword>
<dbReference type="InterPro" id="IPR038717">
    <property type="entry name" value="Tc1-like_DDE_dom"/>
</dbReference>
<dbReference type="Pfam" id="PF13358">
    <property type="entry name" value="DDE_3"/>
    <property type="match status" value="1"/>
</dbReference>
<dbReference type="InterPro" id="IPR036397">
    <property type="entry name" value="RNaseH_sf"/>
</dbReference>
<proteinExistence type="predicted"/>
<dbReference type="Gene3D" id="3.30.420.10">
    <property type="entry name" value="Ribonuclease H-like superfamily/Ribonuclease H"/>
    <property type="match status" value="1"/>
</dbReference>
<gene>
    <name evidence="2" type="ORF">ABMA27_007599</name>
</gene>
<evidence type="ECO:0000313" key="3">
    <source>
        <dbReference type="Proteomes" id="UP001549920"/>
    </source>
</evidence>
<evidence type="ECO:0000259" key="1">
    <source>
        <dbReference type="Pfam" id="PF13358"/>
    </source>
</evidence>
<accession>A0ABR3HFZ8</accession>
<dbReference type="PANTHER" id="PTHR33939">
    <property type="entry name" value="PROTEIN CBG22215"/>
    <property type="match status" value="1"/>
</dbReference>